<keyword evidence="6" id="KW-0256">Endoplasmic reticulum</keyword>
<gene>
    <name evidence="14" type="ORF">D0Y65_016132</name>
    <name evidence="13" type="ORF">glysoja_042315</name>
</gene>
<name>A0A0B2RQC6_GLYSO</name>
<evidence type="ECO:0000256" key="6">
    <source>
        <dbReference type="ARBA" id="ARBA00022824"/>
    </source>
</evidence>
<evidence type="ECO:0000256" key="1">
    <source>
        <dbReference type="ARBA" id="ARBA00004162"/>
    </source>
</evidence>
<keyword evidence="7 13" id="KW-0012">Acyltransferase</keyword>
<dbReference type="Pfam" id="PF06974">
    <property type="entry name" value="WS_DGAT_C"/>
    <property type="match status" value="1"/>
</dbReference>
<dbReference type="GO" id="GO:0004144">
    <property type="term" value="F:diacylglycerol O-acyltransferase activity"/>
    <property type="evidence" value="ECO:0007669"/>
    <property type="project" value="UniProtKB-EC"/>
</dbReference>
<evidence type="ECO:0000256" key="10">
    <source>
        <dbReference type="ARBA" id="ARBA00048109"/>
    </source>
</evidence>
<protein>
    <submittedName>
        <fullName evidence="13 14">O-acyltransferase WSD1</fullName>
        <ecNumber evidence="14">2.3.1.20</ecNumber>
    </submittedName>
</protein>
<evidence type="ECO:0000259" key="12">
    <source>
        <dbReference type="Pfam" id="PF06974"/>
    </source>
</evidence>
<evidence type="ECO:0000256" key="4">
    <source>
        <dbReference type="ARBA" id="ARBA00005189"/>
    </source>
</evidence>
<dbReference type="EC" id="2.3.1.20" evidence="14"/>
<comment type="catalytic activity">
    <reaction evidence="9">
        <text>a long chain fatty alcohol + a fatty acyl-CoA = a long-chain alcohol wax ester + CoA</text>
        <dbReference type="Rhea" id="RHEA:38443"/>
        <dbReference type="ChEBI" id="CHEBI:17135"/>
        <dbReference type="ChEBI" id="CHEBI:57287"/>
        <dbReference type="ChEBI" id="CHEBI:77636"/>
        <dbReference type="ChEBI" id="CHEBI:235323"/>
        <dbReference type="EC" id="2.3.1.75"/>
    </reaction>
</comment>
<reference evidence="14 15" key="2">
    <citation type="submission" date="2018-09" db="EMBL/GenBank/DDBJ databases">
        <title>A high-quality reference genome of wild soybean provides a powerful tool to mine soybean genomes.</title>
        <authorList>
            <person name="Xie M."/>
            <person name="Chung C.Y.L."/>
            <person name="Li M.-W."/>
            <person name="Wong F.-L."/>
            <person name="Chan T.-F."/>
            <person name="Lam H.-M."/>
        </authorList>
    </citation>
    <scope>NUCLEOTIDE SEQUENCE [LARGE SCALE GENOMIC DNA]</scope>
    <source>
        <strain evidence="15">cv. W05</strain>
        <tissue evidence="14">Hypocotyl of etiolated seedlings</tissue>
    </source>
</reference>
<dbReference type="EMBL" id="KN648639">
    <property type="protein sequence ID" value="KHN35245.1"/>
    <property type="molecule type" value="Genomic_DNA"/>
</dbReference>
<comment type="subcellular location">
    <subcellularLocation>
        <location evidence="1">Cell membrane</location>
        <topology evidence="1">Single-pass membrane protein</topology>
    </subcellularLocation>
    <subcellularLocation>
        <location evidence="2">Endoplasmic reticulum membrane</location>
    </subcellularLocation>
</comment>
<accession>A0A0B2RQC6</accession>
<dbReference type="Proteomes" id="UP000053555">
    <property type="component" value="Unassembled WGS sequence"/>
</dbReference>
<sequence length="471" mass="53820">MDQFYEEVQEPVSPHGHYFNSSVICSYVFGFLEMAVPIDDSQTIPLLEDVFLPINPRFSSIMIRDQAGKMRWKRVQVNPEEHVKVPRFPECNSAELYDHYFDEYVTRILNERTPQNKPLWEVHLIKYPTSNAAGTIIFKFHHSLGDGYSLMGALLSCLQRTDDPSLPLTFPSRVSSNPQHAKKTMFKKLHSVISSFFSSMLDFGSSVIKAKMIEDDKTPIRSGYEGTKPQHFTLSNISLSLDHIKAIKSNLGVTINDVITGIIFYGIRLYMQEIDYMTRKANSTALVVLNTRNIRGYQSVKEMQKPKVKGLWGNKISFLQIPIPKLDQPKISNPLEFVWNARKQIKRKKHSFSVYLIGLLLDLEMKLRGPEVASKTFYNTLGNCSVLISNMFGPLEQMALANHPVRGVYFAMSGGPQNVNVAIMSYVGELRITLKTLKGFIDEQKFKFCIEKAFDEIFKDAMEIYEIPNKN</sequence>
<dbReference type="UniPathway" id="UPA00282"/>
<dbReference type="PANTHER" id="PTHR31650">
    <property type="entry name" value="O-ACYLTRANSFERASE (WSD1-LIKE) FAMILY PROTEIN"/>
    <property type="match status" value="1"/>
</dbReference>
<feature type="domain" description="O-acyltransferase WSD1 C-terminal" evidence="12">
    <location>
        <begin position="312"/>
        <end position="457"/>
    </location>
</feature>
<feature type="domain" description="O-acyltransferase WSD1-like N-terminal" evidence="11">
    <location>
        <begin position="67"/>
        <end position="259"/>
    </location>
</feature>
<dbReference type="GO" id="GO:0005886">
    <property type="term" value="C:plasma membrane"/>
    <property type="evidence" value="ECO:0007669"/>
    <property type="project" value="UniProtKB-SubCell"/>
</dbReference>
<organism evidence="13">
    <name type="scientific">Glycine soja</name>
    <name type="common">Wild soybean</name>
    <dbReference type="NCBI Taxonomy" id="3848"/>
    <lineage>
        <taxon>Eukaryota</taxon>
        <taxon>Viridiplantae</taxon>
        <taxon>Streptophyta</taxon>
        <taxon>Embryophyta</taxon>
        <taxon>Tracheophyta</taxon>
        <taxon>Spermatophyta</taxon>
        <taxon>Magnoliopsida</taxon>
        <taxon>eudicotyledons</taxon>
        <taxon>Gunneridae</taxon>
        <taxon>Pentapetalae</taxon>
        <taxon>rosids</taxon>
        <taxon>fabids</taxon>
        <taxon>Fabales</taxon>
        <taxon>Fabaceae</taxon>
        <taxon>Papilionoideae</taxon>
        <taxon>50 kb inversion clade</taxon>
        <taxon>NPAAA clade</taxon>
        <taxon>indigoferoid/millettioid clade</taxon>
        <taxon>Phaseoleae</taxon>
        <taxon>Glycine</taxon>
        <taxon>Glycine subgen. Soja</taxon>
    </lineage>
</organism>
<dbReference type="AlphaFoldDB" id="A0A0B2RQC6"/>
<dbReference type="Pfam" id="PF03007">
    <property type="entry name" value="WS_DGAT_cat"/>
    <property type="match status" value="1"/>
</dbReference>
<evidence type="ECO:0000256" key="2">
    <source>
        <dbReference type="ARBA" id="ARBA00004586"/>
    </source>
</evidence>
<keyword evidence="5 13" id="KW-0808">Transferase</keyword>
<comment type="pathway">
    <text evidence="4">Lipid metabolism.</text>
</comment>
<dbReference type="InterPro" id="IPR004255">
    <property type="entry name" value="O-acyltransferase_WSD1_N"/>
</dbReference>
<dbReference type="InterPro" id="IPR045034">
    <property type="entry name" value="O-acyltransferase_WSD1-like"/>
</dbReference>
<dbReference type="Proteomes" id="UP000289340">
    <property type="component" value="Chromosome 6"/>
</dbReference>
<keyword evidence="15" id="KW-1185">Reference proteome</keyword>
<comment type="similarity">
    <text evidence="8">In the N-terminal section; belongs to the long-chain O-acyltransferase family.</text>
</comment>
<evidence type="ECO:0000256" key="9">
    <source>
        <dbReference type="ARBA" id="ARBA00047604"/>
    </source>
</evidence>
<dbReference type="Gramene" id="XM_028382317.1">
    <property type="protein sequence ID" value="XP_028238118.1"/>
    <property type="gene ID" value="LOC114417194"/>
</dbReference>
<evidence type="ECO:0000259" key="11">
    <source>
        <dbReference type="Pfam" id="PF03007"/>
    </source>
</evidence>
<reference evidence="13" key="1">
    <citation type="submission" date="2014-07" db="EMBL/GenBank/DDBJ databases">
        <title>Identification of a novel salt tolerance gene in wild soybean by whole-genome sequencing.</title>
        <authorList>
            <person name="Lam H.-M."/>
            <person name="Qi X."/>
            <person name="Li M.-W."/>
            <person name="Liu X."/>
            <person name="Xie M."/>
            <person name="Ni M."/>
            <person name="Xu X."/>
        </authorList>
    </citation>
    <scope>NUCLEOTIDE SEQUENCE [LARGE SCALE GENOMIC DNA]</scope>
    <source>
        <tissue evidence="13">Root</tissue>
    </source>
</reference>
<evidence type="ECO:0000256" key="5">
    <source>
        <dbReference type="ARBA" id="ARBA00022679"/>
    </source>
</evidence>
<evidence type="ECO:0000313" key="14">
    <source>
        <dbReference type="EMBL" id="RZC09654.1"/>
    </source>
</evidence>
<dbReference type="InterPro" id="IPR009721">
    <property type="entry name" value="O-acyltransferase_WSD1_C"/>
</dbReference>
<evidence type="ECO:0000313" key="15">
    <source>
        <dbReference type="Proteomes" id="UP000289340"/>
    </source>
</evidence>
<evidence type="ECO:0000256" key="3">
    <source>
        <dbReference type="ARBA" id="ARBA00004771"/>
    </source>
</evidence>
<dbReference type="GO" id="GO:0005789">
    <property type="term" value="C:endoplasmic reticulum membrane"/>
    <property type="evidence" value="ECO:0007669"/>
    <property type="project" value="UniProtKB-SubCell"/>
</dbReference>
<dbReference type="GO" id="GO:0019432">
    <property type="term" value="P:triglyceride biosynthetic process"/>
    <property type="evidence" value="ECO:0007669"/>
    <property type="project" value="UniProtKB-UniPathway"/>
</dbReference>
<comment type="catalytic activity">
    <reaction evidence="10">
        <text>an acyl-CoA + a 1,2-diacyl-sn-glycerol = a triacyl-sn-glycerol + CoA</text>
        <dbReference type="Rhea" id="RHEA:10868"/>
        <dbReference type="ChEBI" id="CHEBI:17815"/>
        <dbReference type="ChEBI" id="CHEBI:57287"/>
        <dbReference type="ChEBI" id="CHEBI:58342"/>
        <dbReference type="ChEBI" id="CHEBI:64615"/>
        <dbReference type="EC" id="2.3.1.20"/>
    </reaction>
</comment>
<comment type="pathway">
    <text evidence="3">Glycerolipid metabolism; triacylglycerol biosynthesis.</text>
</comment>
<evidence type="ECO:0000256" key="8">
    <source>
        <dbReference type="ARBA" id="ARBA00024360"/>
    </source>
</evidence>
<evidence type="ECO:0000256" key="7">
    <source>
        <dbReference type="ARBA" id="ARBA00023315"/>
    </source>
</evidence>
<dbReference type="PANTHER" id="PTHR31650:SF27">
    <property type="entry name" value="O-ACYLTRANSFERASE WSD1-LIKE PROTEIN"/>
    <property type="match status" value="1"/>
</dbReference>
<dbReference type="GO" id="GO:0047196">
    <property type="term" value="F:long-chain-alcohol O-fatty-acyltransferase activity"/>
    <property type="evidence" value="ECO:0007669"/>
    <property type="project" value="UniProtKB-EC"/>
</dbReference>
<proteinExistence type="inferred from homology"/>
<dbReference type="EMBL" id="QZWG01000006">
    <property type="protein sequence ID" value="RZC09654.1"/>
    <property type="molecule type" value="Genomic_DNA"/>
</dbReference>
<evidence type="ECO:0000313" key="13">
    <source>
        <dbReference type="EMBL" id="KHN35245.1"/>
    </source>
</evidence>